<dbReference type="GO" id="GO:0016787">
    <property type="term" value="F:hydrolase activity"/>
    <property type="evidence" value="ECO:0007669"/>
    <property type="project" value="UniProtKB-KW"/>
</dbReference>
<reference evidence="9 10" key="1">
    <citation type="journal article" date="2014" name="Int. J. Syst. Evol. Microbiol.">
        <title>Complete genome sequence of Corynebacterium casei LMG S-19264T (=DSM 44701T), isolated from a smear-ripened cheese.</title>
        <authorList>
            <consortium name="US DOE Joint Genome Institute (JGI-PGF)"/>
            <person name="Walter F."/>
            <person name="Albersmeier A."/>
            <person name="Kalinowski J."/>
            <person name="Ruckert C."/>
        </authorList>
    </citation>
    <scope>NUCLEOTIDE SEQUENCE [LARGE SCALE GENOMIC DNA]</scope>
    <source>
        <strain evidence="9 10">KCTC 12866</strain>
    </source>
</reference>
<comment type="caution">
    <text evidence="9">The sequence shown here is derived from an EMBL/GenBank/DDBJ whole genome shotgun (WGS) entry which is preliminary data.</text>
</comment>
<comment type="cofactor">
    <cofactor evidence="1">
        <name>Mg(2+)</name>
        <dbReference type="ChEBI" id="CHEBI:18420"/>
    </cofactor>
</comment>
<evidence type="ECO:0000256" key="5">
    <source>
        <dbReference type="ARBA" id="ARBA00022801"/>
    </source>
</evidence>
<keyword evidence="2" id="KW-1277">Toxin-antitoxin system</keyword>
<dbReference type="GO" id="GO:0004518">
    <property type="term" value="F:nuclease activity"/>
    <property type="evidence" value="ECO:0007669"/>
    <property type="project" value="UniProtKB-KW"/>
</dbReference>
<dbReference type="Pfam" id="PF01850">
    <property type="entry name" value="PIN"/>
    <property type="match status" value="1"/>
</dbReference>
<evidence type="ECO:0000256" key="7">
    <source>
        <dbReference type="ARBA" id="ARBA00038093"/>
    </source>
</evidence>
<evidence type="ECO:0000256" key="3">
    <source>
        <dbReference type="ARBA" id="ARBA00022722"/>
    </source>
</evidence>
<evidence type="ECO:0000256" key="2">
    <source>
        <dbReference type="ARBA" id="ARBA00022649"/>
    </source>
</evidence>
<dbReference type="EMBL" id="BMXF01000001">
    <property type="protein sequence ID" value="GHB63094.1"/>
    <property type="molecule type" value="Genomic_DNA"/>
</dbReference>
<comment type="similarity">
    <text evidence="7">Belongs to the PINc/VapC protein family.</text>
</comment>
<dbReference type="PANTHER" id="PTHR33653:SF1">
    <property type="entry name" value="RIBONUCLEASE VAPC2"/>
    <property type="match status" value="1"/>
</dbReference>
<dbReference type="GO" id="GO:0046872">
    <property type="term" value="F:metal ion binding"/>
    <property type="evidence" value="ECO:0007669"/>
    <property type="project" value="UniProtKB-KW"/>
</dbReference>
<evidence type="ECO:0000256" key="4">
    <source>
        <dbReference type="ARBA" id="ARBA00022723"/>
    </source>
</evidence>
<feature type="domain" description="PIN" evidence="8">
    <location>
        <begin position="5"/>
        <end position="115"/>
    </location>
</feature>
<dbReference type="CDD" id="cd18738">
    <property type="entry name" value="PIN_VapC4-5_FitB-like"/>
    <property type="match status" value="1"/>
</dbReference>
<name>A0A8J3D7K7_9BACT</name>
<evidence type="ECO:0000313" key="10">
    <source>
        <dbReference type="Proteomes" id="UP000598271"/>
    </source>
</evidence>
<dbReference type="Gene3D" id="3.40.50.1010">
    <property type="entry name" value="5'-nuclease"/>
    <property type="match status" value="1"/>
</dbReference>
<keyword evidence="6" id="KW-0460">Magnesium</keyword>
<dbReference type="InterPro" id="IPR029060">
    <property type="entry name" value="PIN-like_dom_sf"/>
</dbReference>
<sequence>MEGALLDSNTAIYLLNGTLNTANSKAIAEIAAQPFMLSVIGKIELLGWKAPDKEEALKVNQFVEAAIVLPLNEPVVERTIALRRQYKIKLPDAIIAATALEFALTLFTRNVSDFKSIEDITIVNPFE</sequence>
<protein>
    <recommendedName>
        <fullName evidence="8">PIN domain-containing protein</fullName>
    </recommendedName>
</protein>
<dbReference type="AlphaFoldDB" id="A0A8J3D7K7"/>
<dbReference type="InterPro" id="IPR002716">
    <property type="entry name" value="PIN_dom"/>
</dbReference>
<dbReference type="PANTHER" id="PTHR33653">
    <property type="entry name" value="RIBONUCLEASE VAPC2"/>
    <property type="match status" value="1"/>
</dbReference>
<proteinExistence type="inferred from homology"/>
<dbReference type="SUPFAM" id="SSF88723">
    <property type="entry name" value="PIN domain-like"/>
    <property type="match status" value="1"/>
</dbReference>
<dbReference type="InterPro" id="IPR050556">
    <property type="entry name" value="Type_II_TA_system_RNase"/>
</dbReference>
<accession>A0A8J3D7K7</accession>
<organism evidence="9 10">
    <name type="scientific">Persicitalea jodogahamensis</name>
    <dbReference type="NCBI Taxonomy" id="402147"/>
    <lineage>
        <taxon>Bacteria</taxon>
        <taxon>Pseudomonadati</taxon>
        <taxon>Bacteroidota</taxon>
        <taxon>Cytophagia</taxon>
        <taxon>Cytophagales</taxon>
        <taxon>Spirosomataceae</taxon>
        <taxon>Persicitalea</taxon>
    </lineage>
</organism>
<gene>
    <name evidence="9" type="ORF">GCM10007390_16160</name>
</gene>
<keyword evidence="4" id="KW-0479">Metal-binding</keyword>
<keyword evidence="3" id="KW-0540">Nuclease</keyword>
<evidence type="ECO:0000256" key="6">
    <source>
        <dbReference type="ARBA" id="ARBA00022842"/>
    </source>
</evidence>
<evidence type="ECO:0000313" key="9">
    <source>
        <dbReference type="EMBL" id="GHB63094.1"/>
    </source>
</evidence>
<evidence type="ECO:0000256" key="1">
    <source>
        <dbReference type="ARBA" id="ARBA00001946"/>
    </source>
</evidence>
<evidence type="ECO:0000259" key="8">
    <source>
        <dbReference type="Pfam" id="PF01850"/>
    </source>
</evidence>
<dbReference type="Proteomes" id="UP000598271">
    <property type="component" value="Unassembled WGS sequence"/>
</dbReference>
<keyword evidence="5" id="KW-0378">Hydrolase</keyword>
<dbReference type="RefSeq" id="WP_189563800.1">
    <property type="nucleotide sequence ID" value="NZ_BMXF01000001.1"/>
</dbReference>
<keyword evidence="10" id="KW-1185">Reference proteome</keyword>